<reference evidence="2" key="1">
    <citation type="journal article" date="2022" name="bioRxiv">
        <title>Sequencing and chromosome-scale assembly of the giantPleurodeles waltlgenome.</title>
        <authorList>
            <person name="Brown T."/>
            <person name="Elewa A."/>
            <person name="Iarovenko S."/>
            <person name="Subramanian E."/>
            <person name="Araus A.J."/>
            <person name="Petzold A."/>
            <person name="Susuki M."/>
            <person name="Suzuki K.-i.T."/>
            <person name="Hayashi T."/>
            <person name="Toyoda A."/>
            <person name="Oliveira C."/>
            <person name="Osipova E."/>
            <person name="Leigh N.D."/>
            <person name="Simon A."/>
            <person name="Yun M.H."/>
        </authorList>
    </citation>
    <scope>NUCLEOTIDE SEQUENCE</scope>
    <source>
        <strain evidence="2">20211129_DDA</strain>
        <tissue evidence="2">Liver</tissue>
    </source>
</reference>
<gene>
    <name evidence="2" type="ORF">NDU88_004208</name>
</gene>
<proteinExistence type="predicted"/>
<evidence type="ECO:0000313" key="3">
    <source>
        <dbReference type="Proteomes" id="UP001066276"/>
    </source>
</evidence>
<dbReference type="EMBL" id="JANPWB010000001">
    <property type="protein sequence ID" value="KAJ1216607.1"/>
    <property type="molecule type" value="Genomic_DNA"/>
</dbReference>
<feature type="region of interest" description="Disordered" evidence="1">
    <location>
        <begin position="1"/>
        <end position="22"/>
    </location>
</feature>
<keyword evidence="3" id="KW-1185">Reference proteome</keyword>
<comment type="caution">
    <text evidence="2">The sequence shown here is derived from an EMBL/GenBank/DDBJ whole genome shotgun (WGS) entry which is preliminary data.</text>
</comment>
<name>A0AAV7WR71_PLEWA</name>
<dbReference type="Proteomes" id="UP001066276">
    <property type="component" value="Chromosome 1_1"/>
</dbReference>
<protein>
    <submittedName>
        <fullName evidence="2">Uncharacterized protein</fullName>
    </submittedName>
</protein>
<feature type="compositionally biased region" description="Basic residues" evidence="1">
    <location>
        <begin position="11"/>
        <end position="22"/>
    </location>
</feature>
<evidence type="ECO:0000313" key="2">
    <source>
        <dbReference type="EMBL" id="KAJ1216607.1"/>
    </source>
</evidence>
<organism evidence="2 3">
    <name type="scientific">Pleurodeles waltl</name>
    <name type="common">Iberian ribbed newt</name>
    <dbReference type="NCBI Taxonomy" id="8319"/>
    <lineage>
        <taxon>Eukaryota</taxon>
        <taxon>Metazoa</taxon>
        <taxon>Chordata</taxon>
        <taxon>Craniata</taxon>
        <taxon>Vertebrata</taxon>
        <taxon>Euteleostomi</taxon>
        <taxon>Amphibia</taxon>
        <taxon>Batrachia</taxon>
        <taxon>Caudata</taxon>
        <taxon>Salamandroidea</taxon>
        <taxon>Salamandridae</taxon>
        <taxon>Pleurodelinae</taxon>
        <taxon>Pleurodeles</taxon>
    </lineage>
</organism>
<evidence type="ECO:0000256" key="1">
    <source>
        <dbReference type="SAM" id="MobiDB-lite"/>
    </source>
</evidence>
<feature type="region of interest" description="Disordered" evidence="1">
    <location>
        <begin position="58"/>
        <end position="99"/>
    </location>
</feature>
<dbReference type="AlphaFoldDB" id="A0AAV7WR71"/>
<sequence length="99" mass="10653">MEQAVPVPQGKHSRARRVRRRGEIRAGPVACASDLEQLMQERREAIHSAAAISAYPLASKSDTELSQPPSDRPVTPDRLSELGLVGGPPVTPATADELF</sequence>
<accession>A0AAV7WR71</accession>